<feature type="domain" description="Chromo" evidence="3">
    <location>
        <begin position="216"/>
        <end position="268"/>
    </location>
</feature>
<evidence type="ECO:0000256" key="2">
    <source>
        <dbReference type="ARBA" id="ARBA00023242"/>
    </source>
</evidence>
<evidence type="ECO:0000259" key="3">
    <source>
        <dbReference type="PROSITE" id="PS50013"/>
    </source>
</evidence>
<sequence length="283" mass="32199">MAGMHFPNGTIERACKITQEVFRLLLSDLKISQDHWPDALPLVQLVLNHSPRPSLGGLSPVQVCAHTEPESPLSEIVPAYLPPLGAPVSPDVIIARHAALMTVFRDMHKAVDQRRRDKRSKSRSQVSQTLPNFMEGDFVLWGRREDSTCERNNKIAVRWLGPYRIVRVNSEWHYTLENLVTGDHVDAHVTRIKFYHDPSLEVTQDLLQYVSSGIGFVVDSFIKCRFHGDRWELQVRWSGFEESDVSWEPASNMVEDVPVLVKQFIKAHSHDVLVQEMASAIFG</sequence>
<dbReference type="InterPro" id="IPR036397">
    <property type="entry name" value="RNaseH_sf"/>
</dbReference>
<comment type="subcellular location">
    <subcellularLocation>
        <location evidence="1">Nucleus</location>
    </subcellularLocation>
</comment>
<dbReference type="AlphaFoldDB" id="A0A0H5RIS6"/>
<dbReference type="GO" id="GO:0015074">
    <property type="term" value="P:DNA integration"/>
    <property type="evidence" value="ECO:0007669"/>
    <property type="project" value="InterPro"/>
</dbReference>
<evidence type="ECO:0000313" key="5">
    <source>
        <dbReference type="EMBL" id="CRZ08599.1"/>
    </source>
</evidence>
<dbReference type="PROSITE" id="PS50994">
    <property type="entry name" value="INTEGRASE"/>
    <property type="match status" value="1"/>
</dbReference>
<keyword evidence="2" id="KW-0539">Nucleus</keyword>
<dbReference type="SUPFAM" id="SSF54160">
    <property type="entry name" value="Chromo domain-like"/>
    <property type="match status" value="1"/>
</dbReference>
<dbReference type="GO" id="GO:0003676">
    <property type="term" value="F:nucleic acid binding"/>
    <property type="evidence" value="ECO:0007669"/>
    <property type="project" value="InterPro"/>
</dbReference>
<dbReference type="SUPFAM" id="SSF53098">
    <property type="entry name" value="Ribonuclease H-like"/>
    <property type="match status" value="1"/>
</dbReference>
<dbReference type="InterPro" id="IPR023780">
    <property type="entry name" value="Chromo_domain"/>
</dbReference>
<dbReference type="PROSITE" id="PS00598">
    <property type="entry name" value="CHROMO_1"/>
    <property type="match status" value="1"/>
</dbReference>
<reference evidence="5" key="1">
    <citation type="submission" date="2015-04" db="EMBL/GenBank/DDBJ databases">
        <title>The genome sequence of the plant pathogenic Rhizarian Plasmodiophora brassicae reveals insights in its biotrophic life cycle and the origin of chitin synthesis.</title>
        <authorList>
            <person name="Schwelm A."/>
            <person name="Fogelqvist J."/>
            <person name="Knaust A."/>
            <person name="Julke S."/>
            <person name="Lilja T."/>
            <person name="Dhandapani V."/>
            <person name="Bonilla-Rosso G."/>
            <person name="Karlsson M."/>
            <person name="Shevchenko A."/>
            <person name="Choi S.R."/>
            <person name="Kim H.G."/>
            <person name="Park J.Y."/>
            <person name="Lim Y.P."/>
            <person name="Ludwig-Muller J."/>
            <person name="Dixelius C."/>
        </authorList>
    </citation>
    <scope>NUCLEOTIDE SEQUENCE</scope>
    <source>
        <tissue evidence="5">Potato root galls</tissue>
    </source>
</reference>
<dbReference type="Gene3D" id="2.40.50.40">
    <property type="match status" value="1"/>
</dbReference>
<organism evidence="5">
    <name type="scientific">Spongospora subterranea</name>
    <dbReference type="NCBI Taxonomy" id="70186"/>
    <lineage>
        <taxon>Eukaryota</taxon>
        <taxon>Sar</taxon>
        <taxon>Rhizaria</taxon>
        <taxon>Endomyxa</taxon>
        <taxon>Phytomyxea</taxon>
        <taxon>Plasmodiophorida</taxon>
        <taxon>Plasmodiophoridae</taxon>
        <taxon>Spongospora</taxon>
    </lineage>
</organism>
<proteinExistence type="predicted"/>
<dbReference type="InterPro" id="IPR012337">
    <property type="entry name" value="RNaseH-like_sf"/>
</dbReference>
<feature type="domain" description="Integrase catalytic" evidence="4">
    <location>
        <begin position="1"/>
        <end position="68"/>
    </location>
</feature>
<evidence type="ECO:0000259" key="4">
    <source>
        <dbReference type="PROSITE" id="PS50994"/>
    </source>
</evidence>
<evidence type="ECO:0000256" key="1">
    <source>
        <dbReference type="ARBA" id="ARBA00004123"/>
    </source>
</evidence>
<dbReference type="Gene3D" id="3.30.420.10">
    <property type="entry name" value="Ribonuclease H-like superfamily/Ribonuclease H"/>
    <property type="match status" value="1"/>
</dbReference>
<accession>A0A0H5RIS6</accession>
<dbReference type="EMBL" id="HACM01008157">
    <property type="protein sequence ID" value="CRZ08599.1"/>
    <property type="molecule type" value="Transcribed_RNA"/>
</dbReference>
<dbReference type="InterPro" id="IPR000953">
    <property type="entry name" value="Chromo/chromo_shadow_dom"/>
</dbReference>
<evidence type="ECO:0008006" key="6">
    <source>
        <dbReference type="Google" id="ProtNLM"/>
    </source>
</evidence>
<dbReference type="InterPro" id="IPR016197">
    <property type="entry name" value="Chromo-like_dom_sf"/>
</dbReference>
<dbReference type="Pfam" id="PF00385">
    <property type="entry name" value="Chromo"/>
    <property type="match status" value="1"/>
</dbReference>
<dbReference type="GO" id="GO:0005634">
    <property type="term" value="C:nucleus"/>
    <property type="evidence" value="ECO:0007669"/>
    <property type="project" value="UniProtKB-SubCell"/>
</dbReference>
<dbReference type="EMBL" id="HACM01008168">
    <property type="protein sequence ID" value="CRZ08610.1"/>
    <property type="molecule type" value="Transcribed_RNA"/>
</dbReference>
<dbReference type="CDD" id="cd00024">
    <property type="entry name" value="CD_CSD"/>
    <property type="match status" value="1"/>
</dbReference>
<dbReference type="EMBL" id="HACM01008171">
    <property type="protein sequence ID" value="CRZ08613.1"/>
    <property type="molecule type" value="Transcribed_RNA"/>
</dbReference>
<name>A0A0H5RIS6_9EUKA</name>
<dbReference type="PROSITE" id="PS50013">
    <property type="entry name" value="CHROMO_2"/>
    <property type="match status" value="1"/>
</dbReference>
<dbReference type="InterPro" id="IPR023779">
    <property type="entry name" value="Chromodomain_CS"/>
</dbReference>
<dbReference type="InterPro" id="IPR001584">
    <property type="entry name" value="Integrase_cat-core"/>
</dbReference>
<protein>
    <recommendedName>
        <fullName evidence="6">Chromo domain-containing protein</fullName>
    </recommendedName>
</protein>